<dbReference type="InterPro" id="IPR011335">
    <property type="entry name" value="Restrct_endonuc-II-like"/>
</dbReference>
<accession>A0A7W6MMV8</accession>
<name>A0A7W6MMV8_9HYPH</name>
<keyword evidence="6" id="KW-0540">Nuclease</keyword>
<evidence type="ECO:0000313" key="7">
    <source>
        <dbReference type="Proteomes" id="UP000588647"/>
    </source>
</evidence>
<dbReference type="SUPFAM" id="SSF52980">
    <property type="entry name" value="Restriction endonuclease-like"/>
    <property type="match status" value="1"/>
</dbReference>
<evidence type="ECO:0000259" key="2">
    <source>
        <dbReference type="Pfam" id="PF11784"/>
    </source>
</evidence>
<dbReference type="Pfam" id="PF13086">
    <property type="entry name" value="AAA_11"/>
    <property type="match status" value="2"/>
</dbReference>
<dbReference type="Proteomes" id="UP000588647">
    <property type="component" value="Unassembled WGS sequence"/>
</dbReference>
<dbReference type="Pfam" id="PF13087">
    <property type="entry name" value="AAA_12"/>
    <property type="match status" value="1"/>
</dbReference>
<dbReference type="InterPro" id="IPR047187">
    <property type="entry name" value="SF1_C_Upf1"/>
</dbReference>
<feature type="domain" description="DNA2/NAM7 helicase helicase" evidence="3">
    <location>
        <begin position="324"/>
        <end position="387"/>
    </location>
</feature>
<sequence length="1871" mass="205372">MSEAETASIYQSDLPIEAKLERARTELLDLSARNRLLNVPRLSKAARTIDIIDERSAEIYRLLAKETKAFTFTAGRADRAGGEGAAEEDEDLPAVDLAQPDEADDELDERGRAKRHLDTKLQTRMTPKGLQKRLLDLYHDARTLEEEQGVNVLFLALGMLRWVDPNNKENIRHAPLVLVPVKLERGTAGERFRLRVRPEDQTSNLSLEAYLDRVHALRLPSFEGGDEFDPEAYFREVADAVSTKADWSVLHDDIVLGFFSFSKFLMYRDLDPENWPADGRITDQATIRSLLSDGFDAGEPLLSDDERIDRHIDPSDMLHIVDSDGSQTLAVHDVRRGRDLVIQGPPGTGKSQTIANVIASAIADGKTVLFVAEKMAALDVVKRRLDNAGVGDACIELHSNKANKRGFLEELRRTWELGSPRGEFPSSLTGKLRAARDVLNLHAERMHVPHEASGLTPYQVFGALTKLRQEGQRPVDLALDTPTLWSPDDLTSRRRLLVELTQRVDEIGLPRNHPWHGVGLDLVLPTTLERLLPRIESLRSAISDLEAEYGSLAKALEVEPEPVTFDDAAILRERADILARAPDLSPEAFRADAWNDRREAVAELVGAGADFRQHGESLAGSVHPSALGTSIEGLEVQLAWLPREFPAAAFGRAAELAESLPRLRAEADRLATELGVPGPVDTFAAVSRLVTTGERVAAAPDASPEAFAATVWDQGVEQAGDLAEAVETLERSRAAMGDRILDVAWTTEISYARQALATNTGFLKALNGDYRKAKALMRSILRNPDMPTQEVVELLDTLMKGQAAAKHVQGDDAFGRSAFGADWRGERSASAPLLALVAWMRTLRGLGAEPRLIAGRLAERQVVGEHAALVLRHVDAARPLLEALWSDLGTVAAPALDNAVSADRAQLDMVEARARNLAWADGLCRTIMRSVPDALSERLDAVARVAAWQAAAQSLHERTALGAEAFGLVWKGQDSNWDELAAAVEWIGAHGELRHLAARLSDRTGIAERAGRAVAASANAQDALADVASILLADPRSLFGADGYGNVRLARCRERIETWLANSEQLSKWVSYRERADRARMDGLSVFVDNLEDGRLVTPAALPSFEMAYHEAILSELIRADPELGRFDGNLHGRHVREFANLDLERIKSASLEVVRAHHRRIPPRDGGVGPVGILRGEMAKRSRHMPIRQLMQRAGPAVQALKPVMMMSPLSVAQFLTPGKMTYDLLVMDEASQIQPVDALGAIARARQVVVVGDERQLPPTKFFSKMTGGSESDDEEEGAQVADIESILGLFTARGLPQRMLRWHYRSRHQSLIAVSNTQFYQNKLFIVPSPYTTEAGMGLQFHHVPDGIFDSGGTSVNAVEARTVAEAVIRHAKTHPEQSLGVATFSVSQRRAIQDELEFLRRLNPDTEEFFHAHPSEPFFVKNLENVQGDERDVIMISVGYAKNAQGYMAMRFGPLGAQGGERRLNVLISRAKRRCEVYASITDEDIDLERGKGAGILAFKLFLHYARTGRLSIAQASGREMDSVFEEQVASALQAKGYQVHPQVGIAGFFIDLAVSDPERPGRYLIGIECDGASYHSSRSARDRDRLRQAVLEDHGWIIHRIWSTDWFQRPQEQLERTVAAIEAAKAELDDRMKRGIAAHRAVPIEIVTVDRGEVTEVGLGDAVPEDGTATAAYIEATLTRPGLYELHETPVGRMADLVAQVVQVESPVHVDEVVARVRDAFGLQRAGARIQAAVEQGVERAAAHRGIVREGGVLSLPDTEATVRDRRNVLSPGLRKPETLPPAELSVGILRIVTDNFGATDDEVAATLSRQLGFKATSAQLRAVIGSAVEVLLKKGRLQRQDRMLVPSPALAGDGATPQETAQVSL</sequence>
<dbReference type="GO" id="GO:0004386">
    <property type="term" value="F:helicase activity"/>
    <property type="evidence" value="ECO:0007669"/>
    <property type="project" value="InterPro"/>
</dbReference>
<evidence type="ECO:0000259" key="3">
    <source>
        <dbReference type="Pfam" id="PF13086"/>
    </source>
</evidence>
<proteinExistence type="predicted"/>
<dbReference type="InterPro" id="IPR027417">
    <property type="entry name" value="P-loop_NTPase"/>
</dbReference>
<dbReference type="InterPro" id="IPR025103">
    <property type="entry name" value="DUF4011"/>
</dbReference>
<dbReference type="PANTHER" id="PTHR10887">
    <property type="entry name" value="DNA2/NAM7 HELICASE FAMILY"/>
    <property type="match status" value="1"/>
</dbReference>
<feature type="domain" description="DNA2/NAM7 helicase-like C-terminal" evidence="4">
    <location>
        <begin position="1298"/>
        <end position="1481"/>
    </location>
</feature>
<dbReference type="InterPro" id="IPR041677">
    <property type="entry name" value="DNA2/NAM7_AAA_11"/>
</dbReference>
<dbReference type="Pfam" id="PF11784">
    <property type="entry name" value="DUF3320"/>
    <property type="match status" value="1"/>
</dbReference>
<dbReference type="SUPFAM" id="SSF52540">
    <property type="entry name" value="P-loop containing nucleoside triphosphate hydrolases"/>
    <property type="match status" value="1"/>
</dbReference>
<keyword evidence="6" id="KW-0378">Hydrolase</keyword>
<dbReference type="CDD" id="cd18808">
    <property type="entry name" value="SF1_C_Upf1"/>
    <property type="match status" value="1"/>
</dbReference>
<protein>
    <submittedName>
        <fullName evidence="6">Very-short-patch-repair endonuclease</fullName>
    </submittedName>
</protein>
<feature type="domain" description="Restriction endonuclease type II-like" evidence="5">
    <location>
        <begin position="1529"/>
        <end position="1626"/>
    </location>
</feature>
<dbReference type="InterPro" id="IPR041679">
    <property type="entry name" value="DNA2/NAM7-like_C"/>
</dbReference>
<feature type="domain" description="DNA2/NAM7 helicase helicase" evidence="3">
    <location>
        <begin position="1223"/>
        <end position="1262"/>
    </location>
</feature>
<dbReference type="Pfam" id="PF13195">
    <property type="entry name" value="DUF4011"/>
    <property type="match status" value="1"/>
</dbReference>
<dbReference type="RefSeq" id="WP_183205714.1">
    <property type="nucleotide sequence ID" value="NZ_JAAAMM010000001.1"/>
</dbReference>
<dbReference type="EMBL" id="JACIEM010000001">
    <property type="protein sequence ID" value="MBB4001265.1"/>
    <property type="molecule type" value="Genomic_DNA"/>
</dbReference>
<keyword evidence="6" id="KW-0255">Endonuclease</keyword>
<dbReference type="InterPro" id="IPR045055">
    <property type="entry name" value="DNA2/NAM7-like"/>
</dbReference>
<dbReference type="Gene3D" id="3.40.960.10">
    <property type="entry name" value="VSR Endonuclease"/>
    <property type="match status" value="1"/>
</dbReference>
<feature type="domain" description="DUF3320" evidence="2">
    <location>
        <begin position="1690"/>
        <end position="1737"/>
    </location>
</feature>
<dbReference type="InterPro" id="IPR021754">
    <property type="entry name" value="DUF3320"/>
</dbReference>
<dbReference type="FunFam" id="3.40.960.10:FF:000002">
    <property type="entry name" value="DNA helicase related protein"/>
    <property type="match status" value="1"/>
</dbReference>
<dbReference type="Gene3D" id="3.40.50.300">
    <property type="entry name" value="P-loop containing nucleotide triphosphate hydrolases"/>
    <property type="match status" value="3"/>
</dbReference>
<gene>
    <name evidence="6" type="ORF">GGR03_000312</name>
</gene>
<dbReference type="Pfam" id="PF18741">
    <property type="entry name" value="MTES_1575"/>
    <property type="match status" value="1"/>
</dbReference>
<evidence type="ECO:0000313" key="6">
    <source>
        <dbReference type="EMBL" id="MBB4001265.1"/>
    </source>
</evidence>
<reference evidence="6 7" key="1">
    <citation type="submission" date="2020-08" db="EMBL/GenBank/DDBJ databases">
        <title>Genomic Encyclopedia of Type Strains, Phase IV (KMG-IV): sequencing the most valuable type-strain genomes for metagenomic binning, comparative biology and taxonomic classification.</title>
        <authorList>
            <person name="Goeker M."/>
        </authorList>
    </citation>
    <scope>NUCLEOTIDE SEQUENCE [LARGE SCALE GENOMIC DNA]</scope>
    <source>
        <strain evidence="6 7">DSM 103570</strain>
    </source>
</reference>
<dbReference type="PANTHER" id="PTHR10887:SF530">
    <property type="entry name" value="SUPERFAMILY I DNA HELICASES"/>
    <property type="match status" value="1"/>
</dbReference>
<evidence type="ECO:0000259" key="5">
    <source>
        <dbReference type="Pfam" id="PF18741"/>
    </source>
</evidence>
<dbReference type="FunFam" id="3.40.50.300:FF:002063">
    <property type="entry name" value="DNA helicase related protein"/>
    <property type="match status" value="1"/>
</dbReference>
<organism evidence="6 7">
    <name type="scientific">Aurantimonas endophytica</name>
    <dbReference type="NCBI Taxonomy" id="1522175"/>
    <lineage>
        <taxon>Bacteria</taxon>
        <taxon>Pseudomonadati</taxon>
        <taxon>Pseudomonadota</taxon>
        <taxon>Alphaproteobacteria</taxon>
        <taxon>Hyphomicrobiales</taxon>
        <taxon>Aurantimonadaceae</taxon>
        <taxon>Aurantimonas</taxon>
    </lineage>
</organism>
<keyword evidence="7" id="KW-1185">Reference proteome</keyword>
<evidence type="ECO:0000256" key="1">
    <source>
        <dbReference type="SAM" id="MobiDB-lite"/>
    </source>
</evidence>
<dbReference type="InterPro" id="IPR049468">
    <property type="entry name" value="Restrct_endonuc-II-like_dom"/>
</dbReference>
<comment type="caution">
    <text evidence="6">The sequence shown here is derived from an EMBL/GenBank/DDBJ whole genome shotgun (WGS) entry which is preliminary data.</text>
</comment>
<feature type="region of interest" description="Disordered" evidence="1">
    <location>
        <begin position="1850"/>
        <end position="1871"/>
    </location>
</feature>
<evidence type="ECO:0000259" key="4">
    <source>
        <dbReference type="Pfam" id="PF13087"/>
    </source>
</evidence>
<dbReference type="GO" id="GO:0004519">
    <property type="term" value="F:endonuclease activity"/>
    <property type="evidence" value="ECO:0007669"/>
    <property type="project" value="UniProtKB-KW"/>
</dbReference>